<sequence length="780" mass="89487">MGRKNKSKRNAEKALKAKSEESQAQALEKVADIAIKEPDTKEEVQDTDGSSLNISSSNPDESTESLVTVDPTDSVATDAHETPPKFSFIGASPNTVLAKSQLNPLAKSFTIIGNAGCSETSNNILQSVPEVTKHEVNIELKIDVKIQGGHVQNSSENCSYQTADSDNSLVSGEESPILTKNSTVKGVQDRFPHNKSQGKFNQTRSKEQYPENFNRNQNTVPRKPNYYGPPTKSALSTDKGNLQEKNVFERNNPILSNEPTSITSNNFQEPESTSRKNDSTNRKTSTFERKGWQTSKNRKNEKSGSKNWSGSSTKESGSRDQSDSSRNRDNSSSINYTAETDDSKNFTDSSVKESWDQESDPSLDSWNNNNNTRKPSRPYNEKKLGDPRMERENTHKSFPESSDKNAKGKMTRHFDEYTNWRGPDPSFKGNEGKNTRHSFNHSLEYDKDREFDKDYDHWEKNWKKVTEFKVVNEIDGDLFQQPKDFSLAHCVAEDLRMGSGIAVEFKQQFKKVDDLMQQRPKQGGLAVLEDSKNQRFVYYLVTKRESNLKPTYYTLWKSLCKMRDHIKEHEVKKLAIPRIGCGLDRLEWDRVKAMLELLFKDVEEFQIQVCNFQQLEDTPPPKKYYPCKLVPYAEHISKIDEGTAIFYFTTEQGDRDDTLLALSKKFDTLMPSFNAKRVKSVGDFIFYEEKVKNYLFCGCVVRKTTKDLFDFKGFSKCLFEFSKINRKYGNNAFYYVAFQKLDWEEYRDNLINEKLITLFTNMLRDVEIYYCSGFLETESA</sequence>
<feature type="compositionally biased region" description="Basic and acidic residues" evidence="1">
    <location>
        <begin position="9"/>
        <end position="21"/>
    </location>
</feature>
<feature type="compositionally biased region" description="Basic and acidic residues" evidence="1">
    <location>
        <begin position="341"/>
        <end position="355"/>
    </location>
</feature>
<feature type="compositionally biased region" description="Basic and acidic residues" evidence="1">
    <location>
        <begin position="29"/>
        <end position="44"/>
    </location>
</feature>
<dbReference type="KEGG" id="soy:115877303"/>
<keyword evidence="3" id="KW-1185">Reference proteome</keyword>
<feature type="region of interest" description="Disordered" evidence="1">
    <location>
        <begin position="1"/>
        <end position="86"/>
    </location>
</feature>
<feature type="compositionally biased region" description="Polar residues" evidence="1">
    <location>
        <begin position="305"/>
        <end position="315"/>
    </location>
</feature>
<dbReference type="RefSeq" id="XP_030749300.1">
    <property type="nucleotide sequence ID" value="XM_030893440.1"/>
</dbReference>
<feature type="region of interest" description="Disordered" evidence="1">
    <location>
        <begin position="152"/>
        <end position="409"/>
    </location>
</feature>
<gene>
    <name evidence="4 5" type="primary">LOC115877303</name>
</gene>
<feature type="compositionally biased region" description="Basic and acidic residues" evidence="1">
    <location>
        <begin position="272"/>
        <end position="291"/>
    </location>
</feature>
<dbReference type="Proteomes" id="UP000504635">
    <property type="component" value="Unplaced"/>
</dbReference>
<evidence type="ECO:0000256" key="1">
    <source>
        <dbReference type="SAM" id="MobiDB-lite"/>
    </source>
</evidence>
<dbReference type="InterPro" id="IPR002589">
    <property type="entry name" value="Macro_dom"/>
</dbReference>
<feature type="compositionally biased region" description="Basic and acidic residues" evidence="1">
    <location>
        <begin position="316"/>
        <end position="329"/>
    </location>
</feature>
<dbReference type="AlphaFoldDB" id="A0A6J2XD94"/>
<organism evidence="3 4">
    <name type="scientific">Sitophilus oryzae</name>
    <name type="common">Rice weevil</name>
    <name type="synonym">Curculio oryzae</name>
    <dbReference type="NCBI Taxonomy" id="7048"/>
    <lineage>
        <taxon>Eukaryota</taxon>
        <taxon>Metazoa</taxon>
        <taxon>Ecdysozoa</taxon>
        <taxon>Arthropoda</taxon>
        <taxon>Hexapoda</taxon>
        <taxon>Insecta</taxon>
        <taxon>Pterygota</taxon>
        <taxon>Neoptera</taxon>
        <taxon>Endopterygota</taxon>
        <taxon>Coleoptera</taxon>
        <taxon>Polyphaga</taxon>
        <taxon>Cucujiformia</taxon>
        <taxon>Curculionidae</taxon>
        <taxon>Dryophthorinae</taxon>
        <taxon>Sitophilus</taxon>
    </lineage>
</organism>
<dbReference type="GO" id="GO:0140291">
    <property type="term" value="P:peptidyl-glutamate ADP-deribosylation"/>
    <property type="evidence" value="ECO:0007669"/>
    <property type="project" value="TreeGrafter"/>
</dbReference>
<feature type="compositionally biased region" description="Polar residues" evidence="1">
    <location>
        <begin position="253"/>
        <end position="271"/>
    </location>
</feature>
<dbReference type="GeneID" id="115877303"/>
<evidence type="ECO:0000313" key="4">
    <source>
        <dbReference type="RefSeq" id="XP_030749298.1"/>
    </source>
</evidence>
<feature type="region of interest" description="Disordered" evidence="1">
    <location>
        <begin position="416"/>
        <end position="435"/>
    </location>
</feature>
<dbReference type="CDD" id="cd02901">
    <property type="entry name" value="Macro_Poa1p-like"/>
    <property type="match status" value="1"/>
</dbReference>
<feature type="compositionally biased region" description="Polar residues" evidence="1">
    <location>
        <begin position="211"/>
        <end position="220"/>
    </location>
</feature>
<evidence type="ECO:0000313" key="3">
    <source>
        <dbReference type="Proteomes" id="UP000504635"/>
    </source>
</evidence>
<dbReference type="InterPro" id="IPR043472">
    <property type="entry name" value="Macro_dom-like"/>
</dbReference>
<dbReference type="OrthoDB" id="2155246at2759"/>
<feature type="compositionally biased region" description="Basic and acidic residues" evidence="1">
    <location>
        <begin position="379"/>
        <end position="409"/>
    </location>
</feature>
<reference evidence="4 5" key="1">
    <citation type="submission" date="2025-04" db="UniProtKB">
        <authorList>
            <consortium name="RefSeq"/>
        </authorList>
    </citation>
    <scope>IDENTIFICATION</scope>
    <source>
        <tissue evidence="4 5">Gonads</tissue>
    </source>
</reference>
<feature type="compositionally biased region" description="Polar residues" evidence="1">
    <location>
        <begin position="233"/>
        <end position="244"/>
    </location>
</feature>
<dbReference type="PANTHER" id="PTHR12521">
    <property type="entry name" value="PROTEIN C6ORF130"/>
    <property type="match status" value="1"/>
</dbReference>
<dbReference type="SUPFAM" id="SSF52949">
    <property type="entry name" value="Macro domain-like"/>
    <property type="match status" value="1"/>
</dbReference>
<protein>
    <submittedName>
        <fullName evidence="4 5">Uncharacterized protein LOC115877303 isoform X1</fullName>
    </submittedName>
</protein>
<accession>A0A6J2XD94</accession>
<dbReference type="PANTHER" id="PTHR12521:SF0">
    <property type="entry name" value="ADP-RIBOSE GLYCOHYDROLASE OARD1"/>
    <property type="match status" value="1"/>
</dbReference>
<evidence type="ECO:0000313" key="5">
    <source>
        <dbReference type="RefSeq" id="XP_030749300.1"/>
    </source>
</evidence>
<proteinExistence type="predicted"/>
<dbReference type="PROSITE" id="PS51154">
    <property type="entry name" value="MACRO"/>
    <property type="match status" value="1"/>
</dbReference>
<feature type="compositionally biased region" description="Polar residues" evidence="1">
    <location>
        <begin position="362"/>
        <end position="373"/>
    </location>
</feature>
<feature type="compositionally biased region" description="Polar residues" evidence="1">
    <location>
        <begin position="152"/>
        <end position="170"/>
    </location>
</feature>
<feature type="compositionally biased region" description="Polar residues" evidence="1">
    <location>
        <begin position="47"/>
        <end position="66"/>
    </location>
</feature>
<dbReference type="Gene3D" id="3.40.220.10">
    <property type="entry name" value="Leucine Aminopeptidase, subunit E, domain 1"/>
    <property type="match status" value="1"/>
</dbReference>
<dbReference type="RefSeq" id="XP_030749298.1">
    <property type="nucleotide sequence ID" value="XM_030893438.1"/>
</dbReference>
<feature type="compositionally biased region" description="Polar residues" evidence="1">
    <location>
        <begin position="194"/>
        <end position="203"/>
    </location>
</feature>
<dbReference type="InterPro" id="IPR050892">
    <property type="entry name" value="ADP-ribose_metab_enzymes"/>
</dbReference>
<name>A0A6J2XD94_SITOR</name>
<evidence type="ECO:0000259" key="2">
    <source>
        <dbReference type="PROSITE" id="PS51154"/>
    </source>
</evidence>
<feature type="domain" description="Macro" evidence="2">
    <location>
        <begin position="458"/>
        <end position="616"/>
    </location>
</feature>